<accession>A0A0A9G8E0</accession>
<proteinExistence type="predicted"/>
<organism evidence="1">
    <name type="scientific">Arundo donax</name>
    <name type="common">Giant reed</name>
    <name type="synonym">Donax arundinaceus</name>
    <dbReference type="NCBI Taxonomy" id="35708"/>
    <lineage>
        <taxon>Eukaryota</taxon>
        <taxon>Viridiplantae</taxon>
        <taxon>Streptophyta</taxon>
        <taxon>Embryophyta</taxon>
        <taxon>Tracheophyta</taxon>
        <taxon>Spermatophyta</taxon>
        <taxon>Magnoliopsida</taxon>
        <taxon>Liliopsida</taxon>
        <taxon>Poales</taxon>
        <taxon>Poaceae</taxon>
        <taxon>PACMAD clade</taxon>
        <taxon>Arundinoideae</taxon>
        <taxon>Arundineae</taxon>
        <taxon>Arundo</taxon>
    </lineage>
</organism>
<dbReference type="EMBL" id="GBRH01178192">
    <property type="protein sequence ID" value="JAE19704.1"/>
    <property type="molecule type" value="Transcribed_RNA"/>
</dbReference>
<name>A0A0A9G8E0_ARUDO</name>
<evidence type="ECO:0000313" key="1">
    <source>
        <dbReference type="EMBL" id="JAE19704.1"/>
    </source>
</evidence>
<reference evidence="1" key="2">
    <citation type="journal article" date="2015" name="Data Brief">
        <title>Shoot transcriptome of the giant reed, Arundo donax.</title>
        <authorList>
            <person name="Barrero R.A."/>
            <person name="Guerrero F.D."/>
            <person name="Moolhuijzen P."/>
            <person name="Goolsby J.A."/>
            <person name="Tidwell J."/>
            <person name="Bellgard S.E."/>
            <person name="Bellgard M.I."/>
        </authorList>
    </citation>
    <scope>NUCLEOTIDE SEQUENCE</scope>
    <source>
        <tissue evidence="1">Shoot tissue taken approximately 20 cm above the soil surface</tissue>
    </source>
</reference>
<dbReference type="AlphaFoldDB" id="A0A0A9G8E0"/>
<protein>
    <submittedName>
        <fullName evidence="1">Uncharacterized protein</fullName>
    </submittedName>
</protein>
<sequence>MSTQSSVIYQGKEQLLAAKGKCIGNEHSIISI</sequence>
<reference evidence="1" key="1">
    <citation type="submission" date="2014-09" db="EMBL/GenBank/DDBJ databases">
        <authorList>
            <person name="Magalhaes I.L.F."/>
            <person name="Oliveira U."/>
            <person name="Santos F.R."/>
            <person name="Vidigal T.H.D.A."/>
            <person name="Brescovit A.D."/>
            <person name="Santos A.J."/>
        </authorList>
    </citation>
    <scope>NUCLEOTIDE SEQUENCE</scope>
    <source>
        <tissue evidence="1">Shoot tissue taken approximately 20 cm above the soil surface</tissue>
    </source>
</reference>